<feature type="compositionally biased region" description="Pro residues" evidence="1">
    <location>
        <begin position="28"/>
        <end position="37"/>
    </location>
</feature>
<feature type="compositionally biased region" description="Polar residues" evidence="1">
    <location>
        <begin position="319"/>
        <end position="328"/>
    </location>
</feature>
<accession>A0A9W9NWH2</accession>
<feature type="compositionally biased region" description="Polar residues" evidence="1">
    <location>
        <begin position="344"/>
        <end position="355"/>
    </location>
</feature>
<feature type="compositionally biased region" description="Low complexity" evidence="1">
    <location>
        <begin position="213"/>
        <end position="227"/>
    </location>
</feature>
<feature type="compositionally biased region" description="Pro residues" evidence="1">
    <location>
        <begin position="76"/>
        <end position="100"/>
    </location>
</feature>
<dbReference type="SUPFAM" id="SSF54001">
    <property type="entry name" value="Cysteine proteinases"/>
    <property type="match status" value="1"/>
</dbReference>
<dbReference type="OrthoDB" id="6129702at2759"/>
<dbReference type="InterPro" id="IPR052557">
    <property type="entry name" value="CAP/Cytokinesis_protein"/>
</dbReference>
<feature type="domain" description="Transglutaminase-like" evidence="2">
    <location>
        <begin position="471"/>
        <end position="544"/>
    </location>
</feature>
<dbReference type="RefSeq" id="XP_056499826.1">
    <property type="nucleotide sequence ID" value="XM_056646385.1"/>
</dbReference>
<dbReference type="GO" id="GO:0005737">
    <property type="term" value="C:cytoplasm"/>
    <property type="evidence" value="ECO:0007669"/>
    <property type="project" value="TreeGrafter"/>
</dbReference>
<sequence>MATEEPQLGSIQERIAALRQSQAAHPTPSEPPSYPRPPTERSRSANNPPSYHVIGSVLDNSPIGNQPADERTTRPVPRPPPTPSPIPEVKPKPKVPPPLPTKRERAPPPPPPSRGELPPSYAESRPNLPPRRPTDQQRRPSVESVTSDASHSTATTTATSIRGASTTSVNSTGTPNGRIKAPAWGETELPALPPKRPKEDLTEVRPSARSESKSSSSTLGNLSGGLSAKFNSIRGKSPAPSSSSSSSRPSVPSRPSLPSRPSASPAPGLPSRPQTNGNTPPVPQLPPRRPSGVESQSNVNQAEEPKPSLPVRRLPPTPSTQDLNNIRQTGFGGLNKAPPVPGRPNSTPADNTAPNGTPPPIPHSSRPDLSKIQATKPRFNGSAQPVASAGTSNTCCLVCRDFSGPDQRAAQYPRETLPSHDIGWLANELTAPFPSATDKARVIFKWLHHNIIYDTYSFFNNCVKPSTPASTIASGLAVCEGFAGLFAALATKAGLEAVVISGHGKGYGHEELAPGAAIPPFKAGHAWNAVRIDGGEWKLIDSCWGGGHLCEASGGKYKQEFHPRQFTMSNDEFGLKHFPSDKAYFFRDDGRPEISWEEYMRTNPDNPLGGSPIKFYSDADKNDIGRSTVQPANGRLSVYSMASPVRFQFGLLCQHWTLAHHSRMEPALFFLNIKGIDGRKDERLPFHYIAGSGPGGGGACWYVDVPDARMLGAPGQKVLLCVLTSFGDRKDCRGVTRDEYLAKEGRVGMSWSYIAEWELVR</sequence>
<dbReference type="Proteomes" id="UP001147733">
    <property type="component" value="Unassembled WGS sequence"/>
</dbReference>
<feature type="compositionally biased region" description="Low complexity" evidence="1">
    <location>
        <begin position="237"/>
        <end position="273"/>
    </location>
</feature>
<dbReference type="Gene3D" id="3.10.620.30">
    <property type="match status" value="1"/>
</dbReference>
<dbReference type="GeneID" id="81385552"/>
<dbReference type="EMBL" id="JAPQKT010000006">
    <property type="protein sequence ID" value="KAJ5227461.1"/>
    <property type="molecule type" value="Genomic_DNA"/>
</dbReference>
<dbReference type="InterPro" id="IPR038765">
    <property type="entry name" value="Papain-like_cys_pep_sf"/>
</dbReference>
<evidence type="ECO:0000313" key="3">
    <source>
        <dbReference type="EMBL" id="KAJ5227461.1"/>
    </source>
</evidence>
<reference evidence="3" key="2">
    <citation type="journal article" date="2023" name="IMA Fungus">
        <title>Comparative genomic study of the Penicillium genus elucidates a diverse pangenome and 15 lateral gene transfer events.</title>
        <authorList>
            <person name="Petersen C."/>
            <person name="Sorensen T."/>
            <person name="Nielsen M.R."/>
            <person name="Sondergaard T.E."/>
            <person name="Sorensen J.L."/>
            <person name="Fitzpatrick D.A."/>
            <person name="Frisvad J.C."/>
            <person name="Nielsen K.L."/>
        </authorList>
    </citation>
    <scope>NUCLEOTIDE SEQUENCE</scope>
    <source>
        <strain evidence="3">IBT 23319</strain>
    </source>
</reference>
<gene>
    <name evidence="3" type="ORF">N7469_007467</name>
</gene>
<dbReference type="SMART" id="SM00460">
    <property type="entry name" value="TGc"/>
    <property type="match status" value="1"/>
</dbReference>
<protein>
    <recommendedName>
        <fullName evidence="2">Transglutaminase-like domain-containing protein</fullName>
    </recommendedName>
</protein>
<reference evidence="3" key="1">
    <citation type="submission" date="2022-11" db="EMBL/GenBank/DDBJ databases">
        <authorList>
            <person name="Petersen C."/>
        </authorList>
    </citation>
    <scope>NUCLEOTIDE SEQUENCE</scope>
    <source>
        <strain evidence="3">IBT 23319</strain>
    </source>
</reference>
<proteinExistence type="predicted"/>
<evidence type="ECO:0000256" key="1">
    <source>
        <dbReference type="SAM" id="MobiDB-lite"/>
    </source>
</evidence>
<keyword evidence="4" id="KW-1185">Reference proteome</keyword>
<evidence type="ECO:0000313" key="4">
    <source>
        <dbReference type="Proteomes" id="UP001147733"/>
    </source>
</evidence>
<feature type="compositionally biased region" description="Low complexity" evidence="1">
    <location>
        <begin position="144"/>
        <end position="168"/>
    </location>
</feature>
<feature type="compositionally biased region" description="Basic and acidic residues" evidence="1">
    <location>
        <begin position="132"/>
        <end position="141"/>
    </location>
</feature>
<dbReference type="AlphaFoldDB" id="A0A9W9NWH2"/>
<dbReference type="Pfam" id="PF01841">
    <property type="entry name" value="Transglut_core"/>
    <property type="match status" value="1"/>
</dbReference>
<feature type="compositionally biased region" description="Pro residues" evidence="1">
    <location>
        <begin position="280"/>
        <end position="289"/>
    </location>
</feature>
<comment type="caution">
    <text evidence="3">The sequence shown here is derived from an EMBL/GenBank/DDBJ whole genome shotgun (WGS) entry which is preliminary data.</text>
</comment>
<feature type="region of interest" description="Disordered" evidence="1">
    <location>
        <begin position="1"/>
        <end position="369"/>
    </location>
</feature>
<organism evidence="3 4">
    <name type="scientific">Penicillium citrinum</name>
    <dbReference type="NCBI Taxonomy" id="5077"/>
    <lineage>
        <taxon>Eukaryota</taxon>
        <taxon>Fungi</taxon>
        <taxon>Dikarya</taxon>
        <taxon>Ascomycota</taxon>
        <taxon>Pezizomycotina</taxon>
        <taxon>Eurotiomycetes</taxon>
        <taxon>Eurotiomycetidae</taxon>
        <taxon>Eurotiales</taxon>
        <taxon>Aspergillaceae</taxon>
        <taxon>Penicillium</taxon>
    </lineage>
</organism>
<dbReference type="PANTHER" id="PTHR46333:SF5">
    <property type="entry name" value="TRANSGLUTAMINASE-LIKE DOMAIN-CONTAINING PROTEIN"/>
    <property type="match status" value="1"/>
</dbReference>
<name>A0A9W9NWH2_PENCI</name>
<dbReference type="InterPro" id="IPR002931">
    <property type="entry name" value="Transglutaminase-like"/>
</dbReference>
<feature type="compositionally biased region" description="Basic and acidic residues" evidence="1">
    <location>
        <begin position="196"/>
        <end position="212"/>
    </location>
</feature>
<dbReference type="PANTHER" id="PTHR46333">
    <property type="entry name" value="CYTOKINESIS PROTEIN 3"/>
    <property type="match status" value="1"/>
</dbReference>
<evidence type="ECO:0000259" key="2">
    <source>
        <dbReference type="SMART" id="SM00460"/>
    </source>
</evidence>